<dbReference type="KEGG" id="tve:TRV_07838"/>
<dbReference type="Proteomes" id="UP000008383">
    <property type="component" value="Unassembled WGS sequence"/>
</dbReference>
<keyword evidence="5" id="KW-1185">Reference proteome</keyword>
<organism evidence="4 5">
    <name type="scientific">Trichophyton verrucosum (strain HKI 0517)</name>
    <dbReference type="NCBI Taxonomy" id="663202"/>
    <lineage>
        <taxon>Eukaryota</taxon>
        <taxon>Fungi</taxon>
        <taxon>Dikarya</taxon>
        <taxon>Ascomycota</taxon>
        <taxon>Pezizomycotina</taxon>
        <taxon>Eurotiomycetes</taxon>
        <taxon>Eurotiomycetidae</taxon>
        <taxon>Onygenales</taxon>
        <taxon>Arthrodermataceae</taxon>
        <taxon>Trichophyton</taxon>
    </lineage>
</organism>
<gene>
    <name evidence="4" type="ORF">TRV_07838</name>
</gene>
<dbReference type="InterPro" id="IPR014729">
    <property type="entry name" value="Rossmann-like_a/b/a_fold"/>
</dbReference>
<keyword evidence="2" id="KW-0812">Transmembrane</keyword>
<feature type="domain" description="UspA" evidence="3">
    <location>
        <begin position="203"/>
        <end position="294"/>
    </location>
</feature>
<feature type="compositionally biased region" description="Polar residues" evidence="1">
    <location>
        <begin position="524"/>
        <end position="537"/>
    </location>
</feature>
<feature type="compositionally biased region" description="Polar residues" evidence="1">
    <location>
        <begin position="382"/>
        <end position="393"/>
    </location>
</feature>
<comment type="caution">
    <text evidence="4">The sequence shown here is derived from an EMBL/GenBank/DDBJ whole genome shotgun (WGS) entry which is preliminary data.</text>
</comment>
<dbReference type="AlphaFoldDB" id="D4DKW4"/>
<accession>D4DKW4</accession>
<feature type="compositionally biased region" description="Polar residues" evidence="1">
    <location>
        <begin position="504"/>
        <end position="517"/>
    </location>
</feature>
<feature type="compositionally biased region" description="Acidic residues" evidence="1">
    <location>
        <begin position="457"/>
        <end position="474"/>
    </location>
</feature>
<keyword evidence="2" id="KW-0472">Membrane</keyword>
<evidence type="ECO:0000313" key="4">
    <source>
        <dbReference type="EMBL" id="EFE37497.1"/>
    </source>
</evidence>
<evidence type="ECO:0000256" key="1">
    <source>
        <dbReference type="SAM" id="MobiDB-lite"/>
    </source>
</evidence>
<keyword evidence="2" id="KW-1133">Transmembrane helix</keyword>
<sequence>MTNCTRLITFHCLKKTDKDEDETKDAVRCLKPPDRRTLLFNAGEPPAFTIHPVQHFEDRRSTAGTINSQLKEEQLEETTISTASKSASDIHAMRLCWFACITLLNSRVRDVGAPARCEQRSTPLVKPVPYLVEIYNFYIYLHYLFLWRTLSFECVSLADESPDHYLAYNRGVSFDTFDNRDATEFSLTLNYKHKDYRNTRRSRTFLCGTDQNDYSDFALEWLIDELVDDGDEVVCLRVVDKDSKIASDSGVEEGRYRQEAEKLLSQVIAKNKHDEKAISLVMELAVGKVQEIIQRMGLLPGSVSKYCLQQSPIPVIVVRPSSKREKKKQKRLAADPARKSYSQFLKMSESRGGLGIDSSPSGNSSTSKLPGEEEETGEPSTVANTIIASSTNGDTEENGHDPQSSTPKGSSGDAGNDDDDDDNNAAGTRRNSTVTEIESPLKSPSCPVLESPNMSANEDEEDVEDEDDDNDGGEGDITYTDTSSRLTSATSIADTDSKGDSAEETSASQCGDTPTNMESKDRTSNSNGSADETQDGGSNIDLPNYDPANPSSTEDSALAHVPDLAGQSVDKSSASGATYHRHKSLAGLVIFPSFATTHTLMALHPTITPIYILRWLPPSSWIQDPNAPSSPQVKVFSLLQASSDANPLARRSTSSGFVLFPRNATVQFWRSDGRELMPVIQAGCFSLFFFFFFFCFYEFSVGNLSLYFHFAP</sequence>
<reference evidence="5" key="1">
    <citation type="journal article" date="2011" name="Genome Biol.">
        <title>Comparative and functional genomics provide insights into the pathogenicity of dermatophytic fungi.</title>
        <authorList>
            <person name="Burmester A."/>
            <person name="Shelest E."/>
            <person name="Gloeckner G."/>
            <person name="Heddergott C."/>
            <person name="Schindler S."/>
            <person name="Staib P."/>
            <person name="Heidel A."/>
            <person name="Felder M."/>
            <person name="Petzold A."/>
            <person name="Szafranski K."/>
            <person name="Feuermann M."/>
            <person name="Pedruzzi I."/>
            <person name="Priebe S."/>
            <person name="Groth M."/>
            <person name="Winkler R."/>
            <person name="Li W."/>
            <person name="Kniemeyer O."/>
            <person name="Schroeckh V."/>
            <person name="Hertweck C."/>
            <person name="Hube B."/>
            <person name="White T.C."/>
            <person name="Platzer M."/>
            <person name="Guthke R."/>
            <person name="Heitman J."/>
            <person name="Woestemeyer J."/>
            <person name="Zipfel P.F."/>
            <person name="Monod M."/>
            <person name="Brakhage A.A."/>
        </authorList>
    </citation>
    <scope>NUCLEOTIDE SEQUENCE [LARGE SCALE GENOMIC DNA]</scope>
    <source>
        <strain evidence="5">HKI 0517</strain>
    </source>
</reference>
<feature type="region of interest" description="Disordered" evidence="1">
    <location>
        <begin position="320"/>
        <end position="556"/>
    </location>
</feature>
<evidence type="ECO:0000256" key="2">
    <source>
        <dbReference type="SAM" id="Phobius"/>
    </source>
</evidence>
<dbReference type="HOGENOM" id="CLU_014661_0_0_1"/>
<proteinExistence type="predicted"/>
<name>D4DKW4_TRIVH</name>
<feature type="compositionally biased region" description="Polar residues" evidence="1">
    <location>
        <begin position="358"/>
        <end position="368"/>
    </location>
</feature>
<dbReference type="InterPro" id="IPR006016">
    <property type="entry name" value="UspA"/>
</dbReference>
<dbReference type="Pfam" id="PF00582">
    <property type="entry name" value="Usp"/>
    <property type="match status" value="1"/>
</dbReference>
<dbReference type="OrthoDB" id="843225at2759"/>
<dbReference type="SUPFAM" id="SSF52402">
    <property type="entry name" value="Adenine nucleotide alpha hydrolases-like"/>
    <property type="match status" value="1"/>
</dbReference>
<dbReference type="PANTHER" id="PTHR47815:SF1">
    <property type="entry name" value="UNIVERSAL STRESS PROTEIN A FAMILY PROTEIN C25B2.10"/>
    <property type="match status" value="1"/>
</dbReference>
<feature type="transmembrane region" description="Helical" evidence="2">
    <location>
        <begin position="676"/>
        <end position="697"/>
    </location>
</feature>
<dbReference type="PANTHER" id="PTHR47815">
    <property type="entry name" value="UNIVERSAL STRESS PROTEIN A FAMILY PROTEIN C25B2.10"/>
    <property type="match status" value="1"/>
</dbReference>
<dbReference type="CDD" id="cd23659">
    <property type="entry name" value="USP_At3g01520-like"/>
    <property type="match status" value="1"/>
</dbReference>
<dbReference type="EMBL" id="ACYE01000484">
    <property type="protein sequence ID" value="EFE37497.1"/>
    <property type="molecule type" value="Genomic_DNA"/>
</dbReference>
<feature type="compositionally biased region" description="Polar residues" evidence="1">
    <location>
        <begin position="479"/>
        <end position="494"/>
    </location>
</feature>
<protein>
    <submittedName>
        <fullName evidence="4">Universal stress protein family domain protein</fullName>
    </submittedName>
</protein>
<dbReference type="Gene3D" id="3.40.50.620">
    <property type="entry name" value="HUPs"/>
    <property type="match status" value="2"/>
</dbReference>
<dbReference type="GeneID" id="9579351"/>
<dbReference type="RefSeq" id="XP_003018142.1">
    <property type="nucleotide sequence ID" value="XM_003018096.1"/>
</dbReference>
<evidence type="ECO:0000259" key="3">
    <source>
        <dbReference type="Pfam" id="PF00582"/>
    </source>
</evidence>
<evidence type="ECO:0000313" key="5">
    <source>
        <dbReference type="Proteomes" id="UP000008383"/>
    </source>
</evidence>